<dbReference type="Pfam" id="PF00892">
    <property type="entry name" value="EamA"/>
    <property type="match status" value="2"/>
</dbReference>
<comment type="caution">
    <text evidence="3">The sequence shown here is derived from an EMBL/GenBank/DDBJ whole genome shotgun (WGS) entry which is preliminary data.</text>
</comment>
<evidence type="ECO:0000313" key="3">
    <source>
        <dbReference type="EMBL" id="KKB10520.1"/>
    </source>
</evidence>
<evidence type="ECO:0000256" key="1">
    <source>
        <dbReference type="SAM" id="Phobius"/>
    </source>
</evidence>
<name>A0A0F5FPN5_9HYPH</name>
<feature type="transmembrane region" description="Helical" evidence="1">
    <location>
        <begin position="146"/>
        <end position="167"/>
    </location>
</feature>
<dbReference type="InterPro" id="IPR037185">
    <property type="entry name" value="EmrE-like"/>
</dbReference>
<dbReference type="OrthoDB" id="7818056at2"/>
<feature type="transmembrane region" description="Helical" evidence="1">
    <location>
        <begin position="95"/>
        <end position="113"/>
    </location>
</feature>
<dbReference type="EMBL" id="JZEX01000147">
    <property type="protein sequence ID" value="KKB10520.1"/>
    <property type="molecule type" value="Genomic_DNA"/>
</dbReference>
<dbReference type="AlphaFoldDB" id="A0A0F5FPN5"/>
<proteinExistence type="predicted"/>
<feature type="domain" description="EamA" evidence="2">
    <location>
        <begin position="145"/>
        <end position="272"/>
    </location>
</feature>
<dbReference type="PANTHER" id="PTHR22911:SF135">
    <property type="entry name" value="BLR4310 PROTEIN"/>
    <property type="match status" value="1"/>
</dbReference>
<dbReference type="PATRIC" id="fig|443610.3.peg.1786"/>
<dbReference type="RefSeq" id="WP_046109932.1">
    <property type="nucleotide sequence ID" value="NZ_JZEX01000147.1"/>
</dbReference>
<feature type="transmembrane region" description="Helical" evidence="1">
    <location>
        <begin position="70"/>
        <end position="89"/>
    </location>
</feature>
<keyword evidence="1" id="KW-0472">Membrane</keyword>
<gene>
    <name evidence="3" type="ORF">VE25_17430</name>
</gene>
<organism evidence="3 4">
    <name type="scientific">Devosia geojensis</name>
    <dbReference type="NCBI Taxonomy" id="443610"/>
    <lineage>
        <taxon>Bacteria</taxon>
        <taxon>Pseudomonadati</taxon>
        <taxon>Pseudomonadota</taxon>
        <taxon>Alphaproteobacteria</taxon>
        <taxon>Hyphomicrobiales</taxon>
        <taxon>Devosiaceae</taxon>
        <taxon>Devosia</taxon>
    </lineage>
</organism>
<keyword evidence="4" id="KW-1185">Reference proteome</keyword>
<dbReference type="InterPro" id="IPR000620">
    <property type="entry name" value="EamA_dom"/>
</dbReference>
<keyword evidence="1" id="KW-1133">Transmembrane helix</keyword>
<dbReference type="GO" id="GO:0016020">
    <property type="term" value="C:membrane"/>
    <property type="evidence" value="ECO:0007669"/>
    <property type="project" value="InterPro"/>
</dbReference>
<dbReference type="STRING" id="443610.VE25_17430"/>
<feature type="transmembrane region" description="Helical" evidence="1">
    <location>
        <begin position="174"/>
        <end position="193"/>
    </location>
</feature>
<feature type="transmembrane region" description="Helical" evidence="1">
    <location>
        <begin position="205"/>
        <end position="224"/>
    </location>
</feature>
<sequence length="310" mass="33446">MPVGVFFALVAYSIYSCGDAIVKSFGPSLSVFEIGFFIAAFSLLPALFAKPKGERWRDAFKLRHPLLVHLRSFSGVASSVLVTYAFVTIPFAETYSLVFLMPVFITIFSVILLKEHVGAMRWLLLFIGFAGVLLVVRPGFRELELGHLAAVLCPFFGAITTTVLRVIAGDEKRVTLIALPALYVLVVNAVLMIPEFVVPTPQQFALLAVGGSFIGIGHILLIAATRNAPASQVAPVQYVQIVWAIGLGALFFSEVPDFVALIGLALVVASGLVNIVLDGARARIASRFAEYRARKDSANPPVSEVRGPQV</sequence>
<feature type="domain" description="EamA" evidence="2">
    <location>
        <begin position="4"/>
        <end position="136"/>
    </location>
</feature>
<dbReference type="Proteomes" id="UP000033632">
    <property type="component" value="Unassembled WGS sequence"/>
</dbReference>
<accession>A0A0F5FPN5</accession>
<keyword evidence="1" id="KW-0812">Transmembrane</keyword>
<reference evidence="3 4" key="1">
    <citation type="submission" date="2015-03" db="EMBL/GenBank/DDBJ databases">
        <authorList>
            <person name="Hassan Y.I."/>
            <person name="Lepp D."/>
            <person name="Li X.-Z."/>
            <person name="Zhou T."/>
        </authorList>
    </citation>
    <scope>NUCLEOTIDE SEQUENCE [LARGE SCALE GENOMIC DNA]</scope>
    <source>
        <strain evidence="3 4">BD-c194</strain>
    </source>
</reference>
<dbReference type="SUPFAM" id="SSF103481">
    <property type="entry name" value="Multidrug resistance efflux transporter EmrE"/>
    <property type="match status" value="2"/>
</dbReference>
<feature type="transmembrane region" description="Helical" evidence="1">
    <location>
        <begin position="28"/>
        <end position="49"/>
    </location>
</feature>
<evidence type="ECO:0000313" key="4">
    <source>
        <dbReference type="Proteomes" id="UP000033632"/>
    </source>
</evidence>
<feature type="transmembrane region" description="Helical" evidence="1">
    <location>
        <begin position="122"/>
        <end position="140"/>
    </location>
</feature>
<protein>
    <submittedName>
        <fullName evidence="3">Membrane protein</fullName>
    </submittedName>
</protein>
<dbReference type="PANTHER" id="PTHR22911">
    <property type="entry name" value="ACYL-MALONYL CONDENSING ENZYME-RELATED"/>
    <property type="match status" value="1"/>
</dbReference>
<feature type="transmembrane region" description="Helical" evidence="1">
    <location>
        <begin position="236"/>
        <end position="252"/>
    </location>
</feature>
<feature type="transmembrane region" description="Helical" evidence="1">
    <location>
        <begin position="258"/>
        <end position="277"/>
    </location>
</feature>
<evidence type="ECO:0000259" key="2">
    <source>
        <dbReference type="Pfam" id="PF00892"/>
    </source>
</evidence>